<evidence type="ECO:0000313" key="2">
    <source>
        <dbReference type="Proteomes" id="UP000324222"/>
    </source>
</evidence>
<protein>
    <submittedName>
        <fullName evidence="1">Uncharacterized protein</fullName>
    </submittedName>
</protein>
<dbReference type="Proteomes" id="UP000324222">
    <property type="component" value="Unassembled WGS sequence"/>
</dbReference>
<proteinExistence type="predicted"/>
<name>A0A5B7F7Y7_PORTR</name>
<gene>
    <name evidence="1" type="ORF">E2C01_035238</name>
</gene>
<evidence type="ECO:0000313" key="1">
    <source>
        <dbReference type="EMBL" id="MPC41637.1"/>
    </source>
</evidence>
<accession>A0A5B7F7Y7</accession>
<dbReference type="EMBL" id="VSRR010005135">
    <property type="protein sequence ID" value="MPC41637.1"/>
    <property type="molecule type" value="Genomic_DNA"/>
</dbReference>
<dbReference type="AlphaFoldDB" id="A0A5B7F7Y7"/>
<reference evidence="1 2" key="1">
    <citation type="submission" date="2019-05" db="EMBL/GenBank/DDBJ databases">
        <title>Another draft genome of Portunus trituberculatus and its Hox gene families provides insights of decapod evolution.</title>
        <authorList>
            <person name="Jeong J.-H."/>
            <person name="Song I."/>
            <person name="Kim S."/>
            <person name="Choi T."/>
            <person name="Kim D."/>
            <person name="Ryu S."/>
            <person name="Kim W."/>
        </authorList>
    </citation>
    <scope>NUCLEOTIDE SEQUENCE [LARGE SCALE GENOMIC DNA]</scope>
    <source>
        <tissue evidence="1">Muscle</tissue>
    </source>
</reference>
<organism evidence="1 2">
    <name type="scientific">Portunus trituberculatus</name>
    <name type="common">Swimming crab</name>
    <name type="synonym">Neptunus trituberculatus</name>
    <dbReference type="NCBI Taxonomy" id="210409"/>
    <lineage>
        <taxon>Eukaryota</taxon>
        <taxon>Metazoa</taxon>
        <taxon>Ecdysozoa</taxon>
        <taxon>Arthropoda</taxon>
        <taxon>Crustacea</taxon>
        <taxon>Multicrustacea</taxon>
        <taxon>Malacostraca</taxon>
        <taxon>Eumalacostraca</taxon>
        <taxon>Eucarida</taxon>
        <taxon>Decapoda</taxon>
        <taxon>Pleocyemata</taxon>
        <taxon>Brachyura</taxon>
        <taxon>Eubrachyura</taxon>
        <taxon>Portunoidea</taxon>
        <taxon>Portunidae</taxon>
        <taxon>Portuninae</taxon>
        <taxon>Portunus</taxon>
    </lineage>
</organism>
<sequence>MEFLGFGGVSICAALLPSRGVQSSAVSGSSSDFSGFGGVRFSVAPLPSVAPAVSVVQTPTVSGASREFSGLGGMSLRAALLLGVAPGLSGLQAPVDPVSSVAGLGVDGLRLHTAPLSDKASRLCGEPAPAGPVSSLGFVGGGEMELHAAPLPGGLLGDGNFAGSAGVSSMGLLHADLLHGSMPSQVPPWPVDAGVDPGGAVVSQAAATGWPSFSEEVDEVFDDIPSGEAGSPDEEGGCVLLSLAYYLSERVHGSPHALFSCLHSSDWG</sequence>
<keyword evidence="2" id="KW-1185">Reference proteome</keyword>
<comment type="caution">
    <text evidence="1">The sequence shown here is derived from an EMBL/GenBank/DDBJ whole genome shotgun (WGS) entry which is preliminary data.</text>
</comment>